<dbReference type="EMBL" id="JARIHO010000055">
    <property type="protein sequence ID" value="KAJ7318979.1"/>
    <property type="molecule type" value="Genomic_DNA"/>
</dbReference>
<evidence type="ECO:0000256" key="1">
    <source>
        <dbReference type="SAM" id="MobiDB-lite"/>
    </source>
</evidence>
<evidence type="ECO:0000313" key="3">
    <source>
        <dbReference type="Proteomes" id="UP001218218"/>
    </source>
</evidence>
<gene>
    <name evidence="2" type="ORF">DFH08DRAFT_714274</name>
</gene>
<sequence>LPSSRSNEIIAHILVFPPAALTDEPGTHPEPNWELIGAFPSSPRRTGHLQLKHLFLKITSGSIFPGEHSWTRELHCTLCHPALSWDLAPFLHLRTIRFDRPASIYRLPFIHTSIVAGLKLRGTIWPFFAFRHNLAFPLRFPSQPTIWCGLCNTCCRVRFTGIVPPKLVYANGWGFAGKINYARTLSTLPHLHTVRIVLLYSPRGTHISLDPAAPPDPNAELWVGECERCVGVMYEGPAFRTRYIARKQGVLLPNLTPSAAGADRLYRDPPALERGEWVFQESNRAIGEDASDPGWDGDGGNASR</sequence>
<feature type="region of interest" description="Disordered" evidence="1">
    <location>
        <begin position="282"/>
        <end position="304"/>
    </location>
</feature>
<proteinExistence type="predicted"/>
<dbReference type="AlphaFoldDB" id="A0AAD6ZEN3"/>
<evidence type="ECO:0000313" key="2">
    <source>
        <dbReference type="EMBL" id="KAJ7318979.1"/>
    </source>
</evidence>
<accession>A0AAD6ZEN3</accession>
<reference evidence="2" key="1">
    <citation type="submission" date="2023-03" db="EMBL/GenBank/DDBJ databases">
        <title>Massive genome expansion in bonnet fungi (Mycena s.s.) driven by repeated elements and novel gene families across ecological guilds.</title>
        <authorList>
            <consortium name="Lawrence Berkeley National Laboratory"/>
            <person name="Harder C.B."/>
            <person name="Miyauchi S."/>
            <person name="Viragh M."/>
            <person name="Kuo A."/>
            <person name="Thoen E."/>
            <person name="Andreopoulos B."/>
            <person name="Lu D."/>
            <person name="Skrede I."/>
            <person name="Drula E."/>
            <person name="Henrissat B."/>
            <person name="Morin E."/>
            <person name="Kohler A."/>
            <person name="Barry K."/>
            <person name="LaButti K."/>
            <person name="Morin E."/>
            <person name="Salamov A."/>
            <person name="Lipzen A."/>
            <person name="Mereny Z."/>
            <person name="Hegedus B."/>
            <person name="Baldrian P."/>
            <person name="Stursova M."/>
            <person name="Weitz H."/>
            <person name="Taylor A."/>
            <person name="Grigoriev I.V."/>
            <person name="Nagy L.G."/>
            <person name="Martin F."/>
            <person name="Kauserud H."/>
        </authorList>
    </citation>
    <scope>NUCLEOTIDE SEQUENCE</scope>
    <source>
        <strain evidence="2">CBHHK002</strain>
    </source>
</reference>
<keyword evidence="3" id="KW-1185">Reference proteome</keyword>
<feature type="non-terminal residue" evidence="2">
    <location>
        <position position="304"/>
    </location>
</feature>
<protein>
    <submittedName>
        <fullName evidence="2">Uncharacterized protein</fullName>
    </submittedName>
</protein>
<name>A0AAD6ZEN3_9AGAR</name>
<comment type="caution">
    <text evidence="2">The sequence shown here is derived from an EMBL/GenBank/DDBJ whole genome shotgun (WGS) entry which is preliminary data.</text>
</comment>
<dbReference type="Proteomes" id="UP001218218">
    <property type="component" value="Unassembled WGS sequence"/>
</dbReference>
<organism evidence="2 3">
    <name type="scientific">Mycena albidolilacea</name>
    <dbReference type="NCBI Taxonomy" id="1033008"/>
    <lineage>
        <taxon>Eukaryota</taxon>
        <taxon>Fungi</taxon>
        <taxon>Dikarya</taxon>
        <taxon>Basidiomycota</taxon>
        <taxon>Agaricomycotina</taxon>
        <taxon>Agaricomycetes</taxon>
        <taxon>Agaricomycetidae</taxon>
        <taxon>Agaricales</taxon>
        <taxon>Marasmiineae</taxon>
        <taxon>Mycenaceae</taxon>
        <taxon>Mycena</taxon>
    </lineage>
</organism>